<accession>A0A9W9JZ35</accession>
<organism evidence="1 2">
    <name type="scientific">Penicillium alfredii</name>
    <dbReference type="NCBI Taxonomy" id="1506179"/>
    <lineage>
        <taxon>Eukaryota</taxon>
        <taxon>Fungi</taxon>
        <taxon>Dikarya</taxon>
        <taxon>Ascomycota</taxon>
        <taxon>Pezizomycotina</taxon>
        <taxon>Eurotiomycetes</taxon>
        <taxon>Eurotiomycetidae</taxon>
        <taxon>Eurotiales</taxon>
        <taxon>Aspergillaceae</taxon>
        <taxon>Penicillium</taxon>
    </lineage>
</organism>
<keyword evidence="2" id="KW-1185">Reference proteome</keyword>
<evidence type="ECO:0000313" key="1">
    <source>
        <dbReference type="EMBL" id="KAJ5086686.1"/>
    </source>
</evidence>
<evidence type="ECO:0000313" key="2">
    <source>
        <dbReference type="Proteomes" id="UP001141434"/>
    </source>
</evidence>
<proteinExistence type="predicted"/>
<comment type="caution">
    <text evidence="1">The sequence shown here is derived from an EMBL/GenBank/DDBJ whole genome shotgun (WGS) entry which is preliminary data.</text>
</comment>
<sequence>MTPPKLSVAVKHSEARMDVGYCRRDVLGIAHDLVSQAPGNRIEPSRLKAAGIRTAPLTLEPGSGHLPQFFAPYNQELPAPEKPSLSMFDEVIIDDGLHTPIENARGILKVFDDYDHQFYYYSLDAFKDGDSRLFWQFERARLLNAKLREHDVAPVLLYYFMAPRHARVFEGHFDGTSVIIRYTKFFVFTSLDEKALRLFMAYWLGGACADTKIKQCH</sequence>
<dbReference type="EMBL" id="JAPMSZ010000010">
    <property type="protein sequence ID" value="KAJ5086686.1"/>
    <property type="molecule type" value="Genomic_DNA"/>
</dbReference>
<gene>
    <name evidence="1" type="ORF">NUU61_007993</name>
</gene>
<reference evidence="1" key="2">
    <citation type="journal article" date="2023" name="IMA Fungus">
        <title>Comparative genomic study of the Penicillium genus elucidates a diverse pangenome and 15 lateral gene transfer events.</title>
        <authorList>
            <person name="Petersen C."/>
            <person name="Sorensen T."/>
            <person name="Nielsen M.R."/>
            <person name="Sondergaard T.E."/>
            <person name="Sorensen J.L."/>
            <person name="Fitzpatrick D.A."/>
            <person name="Frisvad J.C."/>
            <person name="Nielsen K.L."/>
        </authorList>
    </citation>
    <scope>NUCLEOTIDE SEQUENCE</scope>
    <source>
        <strain evidence="1">IBT 34128</strain>
    </source>
</reference>
<dbReference type="Proteomes" id="UP001141434">
    <property type="component" value="Unassembled WGS sequence"/>
</dbReference>
<dbReference type="AlphaFoldDB" id="A0A9W9JZ35"/>
<reference evidence="1" key="1">
    <citation type="submission" date="2022-11" db="EMBL/GenBank/DDBJ databases">
        <authorList>
            <person name="Petersen C."/>
        </authorList>
    </citation>
    <scope>NUCLEOTIDE SEQUENCE</scope>
    <source>
        <strain evidence="1">IBT 34128</strain>
    </source>
</reference>
<name>A0A9W9JZ35_9EURO</name>
<protein>
    <submittedName>
        <fullName evidence="1">Uncharacterized protein</fullName>
    </submittedName>
</protein>
<dbReference type="RefSeq" id="XP_056508811.1">
    <property type="nucleotide sequence ID" value="XM_056658518.1"/>
</dbReference>
<dbReference type="GeneID" id="81397687"/>
<dbReference type="OrthoDB" id="4177740at2759"/>